<dbReference type="PANTHER" id="PTHR43178">
    <property type="entry name" value="DIHYDROLIPOAMIDE ACETYLTRANSFERASE COMPONENT OF PYRUVATE DEHYDROGENASE COMPLEX"/>
    <property type="match status" value="1"/>
</dbReference>
<dbReference type="RefSeq" id="WP_184982558.1">
    <property type="nucleotide sequence ID" value="NZ_BAAALO010000040.1"/>
</dbReference>
<protein>
    <recommendedName>
        <fullName evidence="6">Dihydrolipoamide acetyltransferase component of pyruvate dehydrogenase complex</fullName>
        <ecNumber evidence="6">2.3.1.-</ecNumber>
    </recommendedName>
</protein>
<dbReference type="InterPro" id="IPR000089">
    <property type="entry name" value="Biotin_lipoyl"/>
</dbReference>
<evidence type="ECO:0000259" key="7">
    <source>
        <dbReference type="Pfam" id="PF00198"/>
    </source>
</evidence>
<dbReference type="GO" id="GO:0016407">
    <property type="term" value="F:acetyltransferase activity"/>
    <property type="evidence" value="ECO:0007669"/>
    <property type="project" value="TreeGrafter"/>
</dbReference>
<keyword evidence="10" id="KW-1185">Reference proteome</keyword>
<keyword evidence="4 6" id="KW-0450">Lipoyl</keyword>
<dbReference type="SUPFAM" id="SSF52777">
    <property type="entry name" value="CoA-dependent acyltransferases"/>
    <property type="match status" value="1"/>
</dbReference>
<comment type="similarity">
    <text evidence="2 6">Belongs to the 2-oxoacid dehydrogenase family.</text>
</comment>
<keyword evidence="5 6" id="KW-0012">Acyltransferase</keyword>
<dbReference type="Proteomes" id="UP000555564">
    <property type="component" value="Unassembled WGS sequence"/>
</dbReference>
<dbReference type="AlphaFoldDB" id="A0A7X0IFS2"/>
<dbReference type="Pfam" id="PF00198">
    <property type="entry name" value="2-oxoacid_dh"/>
    <property type="match status" value="1"/>
</dbReference>
<dbReference type="GO" id="GO:0031405">
    <property type="term" value="F:lipoic acid binding"/>
    <property type="evidence" value="ECO:0007669"/>
    <property type="project" value="TreeGrafter"/>
</dbReference>
<evidence type="ECO:0000259" key="8">
    <source>
        <dbReference type="Pfam" id="PF00364"/>
    </source>
</evidence>
<evidence type="ECO:0000256" key="4">
    <source>
        <dbReference type="ARBA" id="ARBA00022823"/>
    </source>
</evidence>
<dbReference type="GO" id="GO:0005737">
    <property type="term" value="C:cytoplasm"/>
    <property type="evidence" value="ECO:0007669"/>
    <property type="project" value="TreeGrafter"/>
</dbReference>
<accession>A0A7X0IFS2</accession>
<evidence type="ECO:0000256" key="3">
    <source>
        <dbReference type="ARBA" id="ARBA00022679"/>
    </source>
</evidence>
<evidence type="ECO:0000256" key="2">
    <source>
        <dbReference type="ARBA" id="ARBA00007317"/>
    </source>
</evidence>
<gene>
    <name evidence="9" type="ORF">BJ992_003651</name>
</gene>
<name>A0A7X0IFS2_9ACTN</name>
<dbReference type="InterPro" id="IPR023213">
    <property type="entry name" value="CAT-like_dom_sf"/>
</dbReference>
<reference evidence="9 10" key="1">
    <citation type="submission" date="2020-08" db="EMBL/GenBank/DDBJ databases">
        <title>Sequencing the genomes of 1000 actinobacteria strains.</title>
        <authorList>
            <person name="Klenk H.-P."/>
        </authorList>
    </citation>
    <scope>NUCLEOTIDE SEQUENCE [LARGE SCALE GENOMIC DNA]</scope>
    <source>
        <strain evidence="9 10">DSM 44936</strain>
    </source>
</reference>
<dbReference type="EMBL" id="JACHIU010000001">
    <property type="protein sequence ID" value="MBB6474220.1"/>
    <property type="molecule type" value="Genomic_DNA"/>
</dbReference>
<organism evidence="9 10">
    <name type="scientific">Sphaerisporangium rubeum</name>
    <dbReference type="NCBI Taxonomy" id="321317"/>
    <lineage>
        <taxon>Bacteria</taxon>
        <taxon>Bacillati</taxon>
        <taxon>Actinomycetota</taxon>
        <taxon>Actinomycetes</taxon>
        <taxon>Streptosporangiales</taxon>
        <taxon>Streptosporangiaceae</taxon>
        <taxon>Sphaerisporangium</taxon>
    </lineage>
</organism>
<dbReference type="InterPro" id="IPR001078">
    <property type="entry name" value="2-oxoacid_DH_actylTfrase"/>
</dbReference>
<comment type="caution">
    <text evidence="9">The sequence shown here is derived from an EMBL/GenBank/DDBJ whole genome shotgun (WGS) entry which is preliminary data.</text>
</comment>
<dbReference type="Gene3D" id="2.40.50.100">
    <property type="match status" value="1"/>
</dbReference>
<dbReference type="PANTHER" id="PTHR43178:SF5">
    <property type="entry name" value="LIPOAMIDE ACYLTRANSFERASE COMPONENT OF BRANCHED-CHAIN ALPHA-KETO ACID DEHYDROGENASE COMPLEX, MITOCHONDRIAL"/>
    <property type="match status" value="1"/>
</dbReference>
<evidence type="ECO:0000256" key="6">
    <source>
        <dbReference type="RuleBase" id="RU003423"/>
    </source>
</evidence>
<feature type="domain" description="2-oxoacid dehydrogenase acyltransferase catalytic" evidence="7">
    <location>
        <begin position="190"/>
        <end position="410"/>
    </location>
</feature>
<dbReference type="EC" id="2.3.1.-" evidence="6"/>
<evidence type="ECO:0000313" key="10">
    <source>
        <dbReference type="Proteomes" id="UP000555564"/>
    </source>
</evidence>
<dbReference type="CDD" id="cd06849">
    <property type="entry name" value="lipoyl_domain"/>
    <property type="match status" value="1"/>
</dbReference>
<sequence>MTEIRVPKLNNNDTQYVLVEWIAKDGAAVRRGDPLAVLETSKAAEEITAEDEGLLGHLLAEGADCEPGQLIARLLPEGLPPVMLTPAAEPAGPSAPEGGEPLRAPGGPVITSKARALMERHGIGEDAVRALGKKIVRESDIESLAAGSLGTAPAAVTETVAALIADTVADTAGDTAGDTDSVADAGLNGETLRLSRAQRRTASVVELSHRTIPPAYTLMKVDIGPALAEGRARTAELRTLVGPTELLVRAVAGLHDRFPLFFASPGDAGTVRTSRAAHVGVTFDLGKGLVIPVVRDAASLGLKEISRTLLDFRLRAMRGELREQDLGGANIVLTLHNEPGVVLAVPIVHPGHTCALALAAPQPEVVPDENGGFTVREVVHIGAAYDHRVLNGRDVILFLGALRDALAFPEGAAS</sequence>
<keyword evidence="3 6" id="KW-0808">Transferase</keyword>
<dbReference type="InterPro" id="IPR050743">
    <property type="entry name" value="2-oxoacid_DH_E2_comp"/>
</dbReference>
<evidence type="ECO:0000313" key="9">
    <source>
        <dbReference type="EMBL" id="MBB6474220.1"/>
    </source>
</evidence>
<evidence type="ECO:0000256" key="5">
    <source>
        <dbReference type="ARBA" id="ARBA00023315"/>
    </source>
</evidence>
<dbReference type="SUPFAM" id="SSF51230">
    <property type="entry name" value="Single hybrid motif"/>
    <property type="match status" value="1"/>
</dbReference>
<dbReference type="Gene3D" id="3.30.559.10">
    <property type="entry name" value="Chloramphenicol acetyltransferase-like domain"/>
    <property type="match status" value="1"/>
</dbReference>
<proteinExistence type="inferred from homology"/>
<dbReference type="InterPro" id="IPR003016">
    <property type="entry name" value="2-oxoA_DH_lipoyl-BS"/>
</dbReference>
<feature type="domain" description="Lipoyl-binding" evidence="8">
    <location>
        <begin position="3"/>
        <end position="74"/>
    </location>
</feature>
<dbReference type="InterPro" id="IPR011053">
    <property type="entry name" value="Single_hybrid_motif"/>
</dbReference>
<dbReference type="PROSITE" id="PS00189">
    <property type="entry name" value="LIPOYL"/>
    <property type="match status" value="1"/>
</dbReference>
<dbReference type="Pfam" id="PF00364">
    <property type="entry name" value="Biotin_lipoyl"/>
    <property type="match status" value="1"/>
</dbReference>
<comment type="cofactor">
    <cofactor evidence="1 6">
        <name>(R)-lipoate</name>
        <dbReference type="ChEBI" id="CHEBI:83088"/>
    </cofactor>
</comment>
<evidence type="ECO:0000256" key="1">
    <source>
        <dbReference type="ARBA" id="ARBA00001938"/>
    </source>
</evidence>